<reference evidence="1 2" key="1">
    <citation type="submission" date="2022-12" db="EMBL/GenBank/DDBJ databases">
        <title>Chromosome-level genome of Tegillarca granosa.</title>
        <authorList>
            <person name="Kim J."/>
        </authorList>
    </citation>
    <scope>NUCLEOTIDE SEQUENCE [LARGE SCALE GENOMIC DNA]</scope>
    <source>
        <strain evidence="1">Teg-2019</strain>
        <tissue evidence="1">Adductor muscle</tissue>
    </source>
</reference>
<comment type="caution">
    <text evidence="1">The sequence shown here is derived from an EMBL/GenBank/DDBJ whole genome shotgun (WGS) entry which is preliminary data.</text>
</comment>
<organism evidence="1 2">
    <name type="scientific">Tegillarca granosa</name>
    <name type="common">Malaysian cockle</name>
    <name type="synonym">Anadara granosa</name>
    <dbReference type="NCBI Taxonomy" id="220873"/>
    <lineage>
        <taxon>Eukaryota</taxon>
        <taxon>Metazoa</taxon>
        <taxon>Spiralia</taxon>
        <taxon>Lophotrochozoa</taxon>
        <taxon>Mollusca</taxon>
        <taxon>Bivalvia</taxon>
        <taxon>Autobranchia</taxon>
        <taxon>Pteriomorphia</taxon>
        <taxon>Arcoida</taxon>
        <taxon>Arcoidea</taxon>
        <taxon>Arcidae</taxon>
        <taxon>Tegillarca</taxon>
    </lineage>
</organism>
<gene>
    <name evidence="1" type="ORF">KUTeg_002729</name>
</gene>
<proteinExistence type="predicted"/>
<dbReference type="Proteomes" id="UP001217089">
    <property type="component" value="Unassembled WGS sequence"/>
</dbReference>
<evidence type="ECO:0000313" key="2">
    <source>
        <dbReference type="Proteomes" id="UP001217089"/>
    </source>
</evidence>
<accession>A0ABQ9FR32</accession>
<protein>
    <submittedName>
        <fullName evidence="1">Uncharacterized protein</fullName>
    </submittedName>
</protein>
<name>A0ABQ9FR32_TEGGR</name>
<dbReference type="EMBL" id="JARBDR010000150">
    <property type="protein sequence ID" value="KAJ8319718.1"/>
    <property type="molecule type" value="Genomic_DNA"/>
</dbReference>
<sequence length="258" mass="29874">MCKSVSTYLGISQSYMSKLSKQVENPQRKTRSDKTSDKTTMRIVNFFNQGDITTNLPDTRRIKNDLQERQVLDRTLHQTFTEFKDKNPETDISFSTFVRSKPENIETTKFRKGDMCLCEVCTNVDLKIRGLSQLAAKSSIDVKVANRYEALKQTLCKKDKDWNRKKCIVRDCQECGVDGIVRFFQPLITGSSCKVSYIKWERKTIRRNGKDVTQIYPQHYLKTPTEVVVELSEELNLLAEHHDAHAVTEFVKLSVAYR</sequence>
<evidence type="ECO:0000313" key="1">
    <source>
        <dbReference type="EMBL" id="KAJ8319718.1"/>
    </source>
</evidence>
<keyword evidence="2" id="KW-1185">Reference proteome</keyword>